<dbReference type="InterPro" id="IPR047575">
    <property type="entry name" value="Sm"/>
</dbReference>
<evidence type="ECO:0000313" key="7">
    <source>
        <dbReference type="EMBL" id="CAF4418741.1"/>
    </source>
</evidence>
<protein>
    <submittedName>
        <fullName evidence="7">Uncharacterized protein</fullName>
    </submittedName>
</protein>
<evidence type="ECO:0000259" key="4">
    <source>
        <dbReference type="PROSITE" id="PS51512"/>
    </source>
</evidence>
<accession>A0A820QGB1</accession>
<dbReference type="Pfam" id="PF12701">
    <property type="entry name" value="LSM14"/>
    <property type="match status" value="1"/>
</dbReference>
<dbReference type="AlphaFoldDB" id="A0A820QGB1"/>
<dbReference type="GO" id="GO:0003729">
    <property type="term" value="F:mRNA binding"/>
    <property type="evidence" value="ECO:0007669"/>
    <property type="project" value="TreeGrafter"/>
</dbReference>
<dbReference type="PROSITE" id="PS52002">
    <property type="entry name" value="SM"/>
    <property type="match status" value="1"/>
</dbReference>
<dbReference type="Proteomes" id="UP000663862">
    <property type="component" value="Unassembled WGS sequence"/>
</dbReference>
<feature type="compositionally biased region" description="Low complexity" evidence="3">
    <location>
        <begin position="7"/>
        <end position="20"/>
    </location>
</feature>
<dbReference type="GO" id="GO:0034063">
    <property type="term" value="P:stress granule assembly"/>
    <property type="evidence" value="ECO:0007669"/>
    <property type="project" value="TreeGrafter"/>
</dbReference>
<dbReference type="InterPro" id="IPR025761">
    <property type="entry name" value="FFD_box"/>
</dbReference>
<dbReference type="PANTHER" id="PTHR13586">
    <property type="entry name" value="SCD6 PROTEIN-RELATED"/>
    <property type="match status" value="1"/>
</dbReference>
<proteinExistence type="inferred from homology"/>
<feature type="region of interest" description="Disordered" evidence="3">
    <location>
        <begin position="114"/>
        <end position="191"/>
    </location>
</feature>
<feature type="domain" description="DFDF" evidence="4">
    <location>
        <begin position="285"/>
        <end position="321"/>
    </location>
</feature>
<feature type="compositionally biased region" description="Polar residues" evidence="3">
    <location>
        <begin position="114"/>
        <end position="145"/>
    </location>
</feature>
<dbReference type="PROSITE" id="PS51513">
    <property type="entry name" value="FFD"/>
    <property type="match status" value="1"/>
</dbReference>
<feature type="region of interest" description="Disordered" evidence="3">
    <location>
        <begin position="1"/>
        <end position="20"/>
    </location>
</feature>
<dbReference type="PROSITE" id="PS51512">
    <property type="entry name" value="DFDF"/>
    <property type="match status" value="1"/>
</dbReference>
<dbReference type="CDD" id="cd01736">
    <property type="entry name" value="LSm14_N"/>
    <property type="match status" value="1"/>
</dbReference>
<dbReference type="GO" id="GO:0000932">
    <property type="term" value="C:P-body"/>
    <property type="evidence" value="ECO:0007669"/>
    <property type="project" value="TreeGrafter"/>
</dbReference>
<evidence type="ECO:0000313" key="8">
    <source>
        <dbReference type="Proteomes" id="UP000663862"/>
    </source>
</evidence>
<evidence type="ECO:0000259" key="5">
    <source>
        <dbReference type="PROSITE" id="PS51513"/>
    </source>
</evidence>
<evidence type="ECO:0000259" key="6">
    <source>
        <dbReference type="PROSITE" id="PS52002"/>
    </source>
</evidence>
<feature type="region of interest" description="Disordered" evidence="3">
    <location>
        <begin position="207"/>
        <end position="293"/>
    </location>
</feature>
<dbReference type="SMART" id="SM01199">
    <property type="entry name" value="FDF"/>
    <property type="match status" value="1"/>
</dbReference>
<comment type="similarity">
    <text evidence="1">Belongs to the LSM14 family.</text>
</comment>
<dbReference type="InterPro" id="IPR019050">
    <property type="entry name" value="FDF_dom"/>
</dbReference>
<feature type="compositionally biased region" description="Polar residues" evidence="3">
    <location>
        <begin position="342"/>
        <end position="355"/>
    </location>
</feature>
<dbReference type="EMBL" id="CAJOBQ010000795">
    <property type="protein sequence ID" value="CAF4418741.1"/>
    <property type="molecule type" value="Genomic_DNA"/>
</dbReference>
<feature type="region of interest" description="Disordered" evidence="3">
    <location>
        <begin position="328"/>
        <end position="359"/>
    </location>
</feature>
<feature type="domain" description="FFD box profile" evidence="5">
    <location>
        <begin position="362"/>
        <end position="378"/>
    </location>
</feature>
<dbReference type="Pfam" id="PF09532">
    <property type="entry name" value="FDF"/>
    <property type="match status" value="1"/>
</dbReference>
<organism evidence="7 8">
    <name type="scientific">Rotaria socialis</name>
    <dbReference type="NCBI Taxonomy" id="392032"/>
    <lineage>
        <taxon>Eukaryota</taxon>
        <taxon>Metazoa</taxon>
        <taxon>Spiralia</taxon>
        <taxon>Gnathifera</taxon>
        <taxon>Rotifera</taxon>
        <taxon>Eurotatoria</taxon>
        <taxon>Bdelloidea</taxon>
        <taxon>Philodinida</taxon>
        <taxon>Philodinidae</taxon>
        <taxon>Rotaria</taxon>
    </lineage>
</organism>
<gene>
    <name evidence="7" type="ORF">TSG867_LOCUS14351</name>
</gene>
<name>A0A820QGB1_9BILA</name>
<feature type="domain" description="Sm" evidence="6">
    <location>
        <begin position="15"/>
        <end position="97"/>
    </location>
</feature>
<evidence type="ECO:0000256" key="3">
    <source>
        <dbReference type="SAM" id="MobiDB-lite"/>
    </source>
</evidence>
<dbReference type="SMART" id="SM01271">
    <property type="entry name" value="LSM14"/>
    <property type="match status" value="1"/>
</dbReference>
<feature type="short sequence motif" description="FFD box" evidence="2">
    <location>
        <begin position="362"/>
        <end position="378"/>
    </location>
</feature>
<dbReference type="PANTHER" id="PTHR13586:SF0">
    <property type="entry name" value="TRAILER HITCH, ISOFORM H"/>
    <property type="match status" value="1"/>
</dbReference>
<feature type="compositionally biased region" description="Polar residues" evidence="3">
    <location>
        <begin position="167"/>
        <end position="184"/>
    </location>
</feature>
<dbReference type="InterPro" id="IPR025609">
    <property type="entry name" value="Lsm14-like_N"/>
</dbReference>
<sequence length="544" mass="62874">MSLANATTSLKKTSSSGTTDSPYLGSKISLVSKAKIRYEGILYTIDANESTVALSKVRSFGTEDRPTDRPVPARDEVFEYIIFRGADIEDLQVREPPQSSLTQDPAIVESSAYQDNARSNSIGTNTNLAGISQNGQTRSLSNRGTMPSPPVRKGNSKGVKSFEPSRPFNNNQQRSSRGFHQQTPSYQYDGQDYSYGYQRRVRQQDYYNDYIPNRRNNGYTDWPRKTQHFSRQPQNYNDNGYYPSRRQQPPTGRFNHRQRRNSTGGIPNNQQHTRNNRQQRERSNGNNHSSLKFVGDFDFEKSNAEFNKNAIEDEIKKSLSIKTPKIEPVIDSPKIEQENNKENQPTVSSSTQSEPQETHADDYYDKQKSFFDRISCEATAKEKTNARRNRNEERRVNAETFGLKYRSIQQGSSQRTGYRRNYNNGYHQRSYGNRNDMYYGNDISVPREIDHYISTFIFSCHILCWNSTSDFVHYLGESVRKDYSEQITYVISHANIGEKYLLKEFFYFLMKIFNDLLNEIPEVNMNIKQPMALIVMRITIGNLN</sequence>
<dbReference type="InterPro" id="IPR025762">
    <property type="entry name" value="DFDF"/>
</dbReference>
<feature type="compositionally biased region" description="Polar residues" evidence="3">
    <location>
        <begin position="229"/>
        <end position="238"/>
    </location>
</feature>
<dbReference type="SUPFAM" id="SSF50182">
    <property type="entry name" value="Sm-like ribonucleoproteins"/>
    <property type="match status" value="1"/>
</dbReference>
<dbReference type="InterPro" id="IPR010920">
    <property type="entry name" value="LSM_dom_sf"/>
</dbReference>
<comment type="caution">
    <text evidence="7">The sequence shown here is derived from an EMBL/GenBank/DDBJ whole genome shotgun (WGS) entry which is preliminary data.</text>
</comment>
<reference evidence="7" key="1">
    <citation type="submission" date="2021-02" db="EMBL/GenBank/DDBJ databases">
        <authorList>
            <person name="Nowell W R."/>
        </authorList>
    </citation>
    <scope>NUCLEOTIDE SEQUENCE</scope>
</reference>
<evidence type="ECO:0000256" key="2">
    <source>
        <dbReference type="PROSITE-ProRule" id="PRU00846"/>
    </source>
</evidence>
<evidence type="ECO:0000256" key="1">
    <source>
        <dbReference type="ARBA" id="ARBA00010415"/>
    </source>
</evidence>
<dbReference type="GO" id="GO:0033962">
    <property type="term" value="P:P-body assembly"/>
    <property type="evidence" value="ECO:0007669"/>
    <property type="project" value="TreeGrafter"/>
</dbReference>
<dbReference type="Gene3D" id="2.30.30.100">
    <property type="match status" value="1"/>
</dbReference>